<organism evidence="2 3">
    <name type="scientific">Bradyrhizobium manausense</name>
    <dbReference type="NCBI Taxonomy" id="989370"/>
    <lineage>
        <taxon>Bacteria</taxon>
        <taxon>Pseudomonadati</taxon>
        <taxon>Pseudomonadota</taxon>
        <taxon>Alphaproteobacteria</taxon>
        <taxon>Hyphomicrobiales</taxon>
        <taxon>Nitrobacteraceae</taxon>
        <taxon>Bradyrhizobium</taxon>
    </lineage>
</organism>
<dbReference type="Proteomes" id="UP000051936">
    <property type="component" value="Unassembled WGS sequence"/>
</dbReference>
<accession>A0A0R3D0S1</accession>
<comment type="caution">
    <text evidence="2">The sequence shown here is derived from an EMBL/GenBank/DDBJ whole genome shotgun (WGS) entry which is preliminary data.</text>
</comment>
<keyword evidence="3" id="KW-1185">Reference proteome</keyword>
<dbReference type="EMBL" id="LJYG01000108">
    <property type="protein sequence ID" value="KRQ03265.1"/>
    <property type="molecule type" value="Genomic_DNA"/>
</dbReference>
<evidence type="ECO:0000256" key="1">
    <source>
        <dbReference type="SAM" id="MobiDB-lite"/>
    </source>
</evidence>
<sequence>MTAYAEAAVKFAQYRREKSAPLTKRRPLTTEQFAYRDALAEAARADLQQREAAAAQREAARDQRGDALPVAIVEDRSTVVRELPPVSDFVLEVFGCIPAWEHAPTFCHARYVQALRASAKLAEDPHASALYAADALALALSPVARMHSEWNVLHTAACRLVVRLQGDFGDGEDDFGSLQRLQRKLLQISAVIISAEIIEQRGLFSSAHSPALVSLPASKPASPAQRHADRLRAAVERGEVKWIGEPPPECVRPPRDAAPGAPRLLSPRAARMTIDRLTEAGVPIPPELAAMARGGAED</sequence>
<reference evidence="2 3" key="1">
    <citation type="submission" date="2015-09" db="EMBL/GenBank/DDBJ databases">
        <title>Draft Genome Sequence of Bradyrhizobium manausense Strain BR 3351T, a Novel Symbiotic Nitrogen-Fixing Alphaproteobacterium Isolated from Brazilian Amazon Rain Forest.</title>
        <authorList>
            <person name="De Araujo J.L."/>
            <person name="Zilli J.E."/>
        </authorList>
    </citation>
    <scope>NUCLEOTIDE SEQUENCE [LARGE SCALE GENOMIC DNA]</scope>
    <source>
        <strain evidence="2 3">BR3351</strain>
    </source>
</reference>
<gene>
    <name evidence="2" type="ORF">AOQ71_31550</name>
</gene>
<evidence type="ECO:0000313" key="2">
    <source>
        <dbReference type="EMBL" id="KRQ03265.1"/>
    </source>
</evidence>
<evidence type="ECO:0000313" key="3">
    <source>
        <dbReference type="Proteomes" id="UP000051936"/>
    </source>
</evidence>
<name>A0A0R3D0S1_9BRAD</name>
<proteinExistence type="predicted"/>
<dbReference type="RefSeq" id="WP_057755324.1">
    <property type="nucleotide sequence ID" value="NZ_LJYG01000108.1"/>
</dbReference>
<protein>
    <submittedName>
        <fullName evidence="2">Uncharacterized protein</fullName>
    </submittedName>
</protein>
<dbReference type="AlphaFoldDB" id="A0A0R3D0S1"/>
<feature type="region of interest" description="Disordered" evidence="1">
    <location>
        <begin position="245"/>
        <end position="265"/>
    </location>
</feature>